<evidence type="ECO:0000259" key="4">
    <source>
        <dbReference type="Pfam" id="PF05368"/>
    </source>
</evidence>
<dbReference type="AlphaFoldDB" id="A0A8T9BGC3"/>
<feature type="region of interest" description="Disordered" evidence="3">
    <location>
        <begin position="39"/>
        <end position="63"/>
    </location>
</feature>
<keyword evidence="2" id="KW-0521">NADP</keyword>
<protein>
    <submittedName>
        <fullName evidence="5">NmrA-like family domain-containing protein 1</fullName>
    </submittedName>
</protein>
<comment type="similarity">
    <text evidence="1">Belongs to the NmrA-type oxidoreductase family.</text>
</comment>
<evidence type="ECO:0000313" key="6">
    <source>
        <dbReference type="Proteomes" id="UP000469559"/>
    </source>
</evidence>
<dbReference type="PANTHER" id="PTHR42748:SF11">
    <property type="entry name" value="NMRA-LIKE DOMAIN-CONTAINING PROTEIN"/>
    <property type="match status" value="1"/>
</dbReference>
<dbReference type="Gene3D" id="3.40.50.720">
    <property type="entry name" value="NAD(P)-binding Rossmann-like Domain"/>
    <property type="match status" value="1"/>
</dbReference>
<evidence type="ECO:0000256" key="2">
    <source>
        <dbReference type="ARBA" id="ARBA00022857"/>
    </source>
</evidence>
<name>A0A8T9BGC3_9HELO</name>
<accession>A0A8T9BGC3</accession>
<organism evidence="5 6">
    <name type="scientific">Lachnellula arida</name>
    <dbReference type="NCBI Taxonomy" id="1316785"/>
    <lineage>
        <taxon>Eukaryota</taxon>
        <taxon>Fungi</taxon>
        <taxon>Dikarya</taxon>
        <taxon>Ascomycota</taxon>
        <taxon>Pezizomycotina</taxon>
        <taxon>Leotiomycetes</taxon>
        <taxon>Helotiales</taxon>
        <taxon>Lachnaceae</taxon>
        <taxon>Lachnellula</taxon>
    </lineage>
</organism>
<dbReference type="OrthoDB" id="3358371at2759"/>
<dbReference type="InterPro" id="IPR036291">
    <property type="entry name" value="NAD(P)-bd_dom_sf"/>
</dbReference>
<proteinExistence type="inferred from homology"/>
<reference evidence="5 6" key="1">
    <citation type="submission" date="2018-05" db="EMBL/GenBank/DDBJ databases">
        <title>Whole genome sequencing for identification of molecular markers to develop diagnostic detection tools for the regulated plant pathogen Lachnellula willkommii.</title>
        <authorList>
            <person name="Giroux E."/>
            <person name="Bilodeau G."/>
        </authorList>
    </citation>
    <scope>NUCLEOTIDE SEQUENCE [LARGE SCALE GENOMIC DNA]</scope>
    <source>
        <strain evidence="5 6">CBS 203.66</strain>
    </source>
</reference>
<dbReference type="GO" id="GO:0005634">
    <property type="term" value="C:nucleus"/>
    <property type="evidence" value="ECO:0007669"/>
    <property type="project" value="TreeGrafter"/>
</dbReference>
<evidence type="ECO:0000256" key="1">
    <source>
        <dbReference type="ARBA" id="ARBA00006328"/>
    </source>
</evidence>
<sequence>MSKLLVIFGATGQQGASIINYVLNDPELSKQYTLHAITRDASSPTTRPRPSKPKAWKSSSRRLRHKKLQDRPSRFKLRLRLTLPISDSQLKAREIAQGKNIADVAVAVGAQYLVFSTLPHVTKISGGGYTHVAPFDSKAEVELYIRTLPIKAAFFNPGSFMQNFYGALGPRPAGDGDGTFQGDAVTQFALFDPVADSGKYVGAVLASPGVQLCAAENLYSLEEIAAVMSRVGGKTVRYVQMESVFREFLSPDWKHFYSDMMLYYQDFGYFGPGSMELTAWARQYARGSLLSSRSSLRRILCRLWMVDVKSTLYILQGDSVVHVRVRRYL</sequence>
<comment type="caution">
    <text evidence="5">The sequence shown here is derived from an EMBL/GenBank/DDBJ whole genome shotgun (WGS) entry which is preliminary data.</text>
</comment>
<feature type="compositionally biased region" description="Basic residues" evidence="3">
    <location>
        <begin position="49"/>
        <end position="63"/>
    </location>
</feature>
<dbReference type="InterPro" id="IPR051164">
    <property type="entry name" value="NmrA-like_oxidored"/>
</dbReference>
<evidence type="ECO:0000313" key="5">
    <source>
        <dbReference type="EMBL" id="TVY18887.1"/>
    </source>
</evidence>
<feature type="domain" description="NmrA-like" evidence="4">
    <location>
        <begin position="1"/>
        <end position="272"/>
    </location>
</feature>
<dbReference type="Pfam" id="PF05368">
    <property type="entry name" value="NmrA"/>
    <property type="match status" value="1"/>
</dbReference>
<dbReference type="EMBL" id="QGMF01000140">
    <property type="protein sequence ID" value="TVY18887.1"/>
    <property type="molecule type" value="Genomic_DNA"/>
</dbReference>
<gene>
    <name evidence="5" type="primary">NMRAL1_9</name>
    <name evidence="5" type="ORF">LARI1_G004402</name>
</gene>
<dbReference type="Proteomes" id="UP000469559">
    <property type="component" value="Unassembled WGS sequence"/>
</dbReference>
<keyword evidence="6" id="KW-1185">Reference proteome</keyword>
<dbReference type="InterPro" id="IPR008030">
    <property type="entry name" value="NmrA-like"/>
</dbReference>
<evidence type="ECO:0000256" key="3">
    <source>
        <dbReference type="SAM" id="MobiDB-lite"/>
    </source>
</evidence>
<dbReference type="SUPFAM" id="SSF51735">
    <property type="entry name" value="NAD(P)-binding Rossmann-fold domains"/>
    <property type="match status" value="1"/>
</dbReference>
<dbReference type="PANTHER" id="PTHR42748">
    <property type="entry name" value="NITROGEN METABOLITE REPRESSION PROTEIN NMRA FAMILY MEMBER"/>
    <property type="match status" value="1"/>
</dbReference>